<evidence type="ECO:0000256" key="1">
    <source>
        <dbReference type="SAM" id="MobiDB-lite"/>
    </source>
</evidence>
<accession>A0A4Q5A3K9</accession>
<proteinExistence type="predicted"/>
<dbReference type="AlphaFoldDB" id="A0A4Q5A3K9"/>
<gene>
    <name evidence="2" type="ORF">PG2093B_0340</name>
</gene>
<dbReference type="EMBL" id="RYUH01000006">
    <property type="protein sequence ID" value="RYQ11656.1"/>
    <property type="molecule type" value="Genomic_DNA"/>
</dbReference>
<comment type="caution">
    <text evidence="2">The sequence shown here is derived from an EMBL/GenBank/DDBJ whole genome shotgun (WGS) entry which is preliminary data.</text>
</comment>
<name>A0A4Q5A3K9_9BIFI</name>
<dbReference type="Proteomes" id="UP000292568">
    <property type="component" value="Unassembled WGS sequence"/>
</dbReference>
<evidence type="ECO:0000313" key="3">
    <source>
        <dbReference type="Proteomes" id="UP000292568"/>
    </source>
</evidence>
<organism evidence="2 3">
    <name type="scientific">Bifidobacterium pseudolongum subsp. globosum</name>
    <dbReference type="NCBI Taxonomy" id="1690"/>
    <lineage>
        <taxon>Bacteria</taxon>
        <taxon>Bacillati</taxon>
        <taxon>Actinomycetota</taxon>
        <taxon>Actinomycetes</taxon>
        <taxon>Bifidobacteriales</taxon>
        <taxon>Bifidobacteriaceae</taxon>
        <taxon>Bifidobacterium</taxon>
    </lineage>
</organism>
<evidence type="ECO:0000313" key="2">
    <source>
        <dbReference type="EMBL" id="RYQ11656.1"/>
    </source>
</evidence>
<reference evidence="2 3" key="1">
    <citation type="submission" date="2018-12" db="EMBL/GenBank/DDBJ databases">
        <title>Unveiling genomic diversity among members of the Bifidobacterium pseudolongum species, a widely distributed gut commensal of the animal kingdom.</title>
        <authorList>
            <person name="Lugli G.A."/>
            <person name="Duranti S."/>
            <person name="Albert K."/>
            <person name="Mancabelli L."/>
            <person name="Napoli S."/>
            <person name="Viappiani A."/>
            <person name="Anzalone R."/>
            <person name="Longhi G."/>
            <person name="Milani C."/>
            <person name="Turroni F."/>
            <person name="Alessandri G."/>
            <person name="Sela D.A."/>
            <person name="Van Sinderen D."/>
            <person name="Ventura M."/>
        </authorList>
    </citation>
    <scope>NUCLEOTIDE SEQUENCE [LARGE SCALE GENOMIC DNA]</scope>
    <source>
        <strain evidence="2 3">2093B</strain>
    </source>
</reference>
<protein>
    <submittedName>
        <fullName evidence="2">Uncharacterized protein</fullName>
    </submittedName>
</protein>
<dbReference type="RefSeq" id="WP_129896878.1">
    <property type="nucleotide sequence ID" value="NZ_RYUH01000006.1"/>
</dbReference>
<feature type="region of interest" description="Disordered" evidence="1">
    <location>
        <begin position="207"/>
        <end position="228"/>
    </location>
</feature>
<sequence length="251" mass="27489">MGNGIETTGCTVDGKLVYKGTAFFTNTRVAVYRESDIAEWWNNSGDMAYAIAPNLLAPNSVVTGCSIPQWGIDVSVELNLNIRTTPKYDVLKCVFSGAGFEPVPMATLNKVPMDVVVHANLPLLHAYVDDHVSGLLNWRQVMETVPLKELRETAGFDEVLKWALRVYAVASISGDPPTKTVAETFGVPLRTASYWVKKAKAKFGPELRGGEKSLTPYPNGDKHSSMDDDATRAATDWFVDIAYKQPMKGGE</sequence>